<dbReference type="Pfam" id="PF12848">
    <property type="entry name" value="ABC_tran_Xtn"/>
    <property type="match status" value="1"/>
</dbReference>
<comment type="caution">
    <text evidence="6">The sequence shown here is derived from an EMBL/GenBank/DDBJ whole genome shotgun (WGS) entry which is preliminary data.</text>
</comment>
<evidence type="ECO:0000313" key="7">
    <source>
        <dbReference type="Proteomes" id="UP001589836"/>
    </source>
</evidence>
<dbReference type="PROSITE" id="PS50893">
    <property type="entry name" value="ABC_TRANSPORTER_2"/>
    <property type="match status" value="2"/>
</dbReference>
<dbReference type="CDD" id="cd03221">
    <property type="entry name" value="ABCF_EF-3"/>
    <property type="match status" value="2"/>
</dbReference>
<dbReference type="Pfam" id="PF00005">
    <property type="entry name" value="ABC_tran"/>
    <property type="match status" value="2"/>
</dbReference>
<evidence type="ECO:0000313" key="6">
    <source>
        <dbReference type="EMBL" id="MFC0523720.1"/>
    </source>
</evidence>
<dbReference type="InterPro" id="IPR032781">
    <property type="entry name" value="ABC_tran_Xtn"/>
</dbReference>
<dbReference type="PANTHER" id="PTHR42855:SF2">
    <property type="entry name" value="DRUG RESISTANCE ABC TRANSPORTER,ATP-BINDING PROTEIN"/>
    <property type="match status" value="1"/>
</dbReference>
<organism evidence="6 7">
    <name type="scientific">Pontibacillus salicampi</name>
    <dbReference type="NCBI Taxonomy" id="1449801"/>
    <lineage>
        <taxon>Bacteria</taxon>
        <taxon>Bacillati</taxon>
        <taxon>Bacillota</taxon>
        <taxon>Bacilli</taxon>
        <taxon>Bacillales</taxon>
        <taxon>Bacillaceae</taxon>
        <taxon>Pontibacillus</taxon>
    </lineage>
</organism>
<feature type="region of interest" description="Disordered" evidence="4">
    <location>
        <begin position="541"/>
        <end position="566"/>
    </location>
</feature>
<dbReference type="EMBL" id="JBHLTP010000007">
    <property type="protein sequence ID" value="MFC0523720.1"/>
    <property type="molecule type" value="Genomic_DNA"/>
</dbReference>
<dbReference type="InterPro" id="IPR017871">
    <property type="entry name" value="ABC_transporter-like_CS"/>
</dbReference>
<dbReference type="NCBIfam" id="NF000355">
    <property type="entry name" value="ribo_prot_ABC_F"/>
    <property type="match status" value="1"/>
</dbReference>
<dbReference type="InterPro" id="IPR027417">
    <property type="entry name" value="P-loop_NTPase"/>
</dbReference>
<dbReference type="Gene3D" id="3.40.50.300">
    <property type="entry name" value="P-loop containing nucleotide triphosphate hydrolases"/>
    <property type="match status" value="2"/>
</dbReference>
<evidence type="ECO:0000256" key="1">
    <source>
        <dbReference type="ARBA" id="ARBA00022741"/>
    </source>
</evidence>
<evidence type="ECO:0000256" key="3">
    <source>
        <dbReference type="SAM" id="Coils"/>
    </source>
</evidence>
<proteinExistence type="predicted"/>
<dbReference type="SMART" id="SM00382">
    <property type="entry name" value="AAA"/>
    <property type="match status" value="2"/>
</dbReference>
<keyword evidence="2" id="KW-0067">ATP-binding</keyword>
<dbReference type="RefSeq" id="WP_377346914.1">
    <property type="nucleotide sequence ID" value="NZ_JBHLTP010000007.1"/>
</dbReference>
<keyword evidence="1" id="KW-0547">Nucleotide-binding</keyword>
<evidence type="ECO:0000256" key="4">
    <source>
        <dbReference type="SAM" id="MobiDB-lite"/>
    </source>
</evidence>
<dbReference type="InterPro" id="IPR051309">
    <property type="entry name" value="ABCF_ATPase"/>
</dbReference>
<keyword evidence="3" id="KW-0175">Coiled coil</keyword>
<feature type="coiled-coil region" evidence="3">
    <location>
        <begin position="243"/>
        <end position="305"/>
    </location>
</feature>
<reference evidence="6 7" key="1">
    <citation type="submission" date="2024-09" db="EMBL/GenBank/DDBJ databases">
        <authorList>
            <person name="Sun Q."/>
            <person name="Mori K."/>
        </authorList>
    </citation>
    <scope>NUCLEOTIDE SEQUENCE [LARGE SCALE GENOMIC DNA]</scope>
    <source>
        <strain evidence="6 7">NCAIM B.02529</strain>
    </source>
</reference>
<name>A0ABV6LMU3_9BACI</name>
<protein>
    <submittedName>
        <fullName evidence="6">Ribosomal protection-like ABC-F family protein</fullName>
    </submittedName>
</protein>
<feature type="domain" description="ABC transporter" evidence="5">
    <location>
        <begin position="3"/>
        <end position="254"/>
    </location>
</feature>
<dbReference type="InterPro" id="IPR003593">
    <property type="entry name" value="AAA+_ATPase"/>
</dbReference>
<feature type="compositionally biased region" description="Basic and acidic residues" evidence="4">
    <location>
        <begin position="543"/>
        <end position="566"/>
    </location>
</feature>
<sequence>MLVTLKDIKKMYGGDVLFEGLHLDILPQDKLGLVGRNGSGKSTIVKLITGLESMEEGQRFVKKDTTIGYLAQLPAEEDGTVSQYLFNSFAILRSLQEEMAALEEQMQDPNTMERAIKLYGEKQEAFHRLGGYEMESNVEKVARGLNIHKHLDQTFDQLSGGERTKAGLARILLEEPDLLLLDEPTNHLDIDAIEWLEDYINQYAGAVCIISHDRHFLDQTASRIADLEQGEIEIYNGNYSSYVKQKEEKLLAEFKEYKEQQKKIKKMKEAIKRLRQWANEANPPSEKLFRKAKSMEKALEKMEKMEKPLLDVKQMGLSLGGEKRSGNDVFLAENVEKRYEDKVILRDVTLHVQYQNRIAIVGKNGAGKSTLLQLLLQQDEPTRGSLKRGTQLKVGYLPQEALQEVDPGLRVIDYFREQVIVTEGQARRILAAFMFYGYAVFRKIHQLSGGERMRLKLAVFMYQEVNVLILDEPTNHLDIESQEVLEDALKQFNGTILCVSHDRYFLNTCFAETAYIVNGELHRFPGSYEETKHKVEGFYAVEDPPKDRKPTDKKVQPEKQQEAGWEARIEQLEAEREKRQKEMESLETVEELMEAQREIDELEHELESLYEQWLT</sequence>
<evidence type="ECO:0000256" key="2">
    <source>
        <dbReference type="ARBA" id="ARBA00022840"/>
    </source>
</evidence>
<accession>A0ABV6LMU3</accession>
<keyword evidence="7" id="KW-1185">Reference proteome</keyword>
<dbReference type="PANTHER" id="PTHR42855">
    <property type="entry name" value="ABC TRANSPORTER ATP-BINDING SUBUNIT"/>
    <property type="match status" value="1"/>
</dbReference>
<gene>
    <name evidence="6" type="primary">abc-f</name>
    <name evidence="6" type="ORF">ACFFGV_09100</name>
</gene>
<dbReference type="InterPro" id="IPR003439">
    <property type="entry name" value="ABC_transporter-like_ATP-bd"/>
</dbReference>
<dbReference type="SUPFAM" id="SSF52540">
    <property type="entry name" value="P-loop containing nucleoside triphosphate hydrolases"/>
    <property type="match status" value="2"/>
</dbReference>
<feature type="domain" description="ABC transporter" evidence="5">
    <location>
        <begin position="330"/>
        <end position="543"/>
    </location>
</feature>
<dbReference type="PROSITE" id="PS00211">
    <property type="entry name" value="ABC_TRANSPORTER_1"/>
    <property type="match status" value="2"/>
</dbReference>
<evidence type="ECO:0000259" key="5">
    <source>
        <dbReference type="PROSITE" id="PS50893"/>
    </source>
</evidence>
<dbReference type="Proteomes" id="UP001589836">
    <property type="component" value="Unassembled WGS sequence"/>
</dbReference>